<proteinExistence type="predicted"/>
<organism evidence="5">
    <name type="scientific">Caldithrix abyssi</name>
    <dbReference type="NCBI Taxonomy" id="187145"/>
    <lineage>
        <taxon>Bacteria</taxon>
        <taxon>Pseudomonadati</taxon>
        <taxon>Calditrichota</taxon>
        <taxon>Calditrichia</taxon>
        <taxon>Calditrichales</taxon>
        <taxon>Calditrichaceae</taxon>
        <taxon>Caldithrix</taxon>
    </lineage>
</organism>
<dbReference type="Pfam" id="PF00593">
    <property type="entry name" value="TonB_dep_Rec_b-barrel"/>
    <property type="match status" value="1"/>
</dbReference>
<keyword evidence="5" id="KW-0675">Receptor</keyword>
<keyword evidence="3" id="KW-0998">Cell outer membrane</keyword>
<dbReference type="Gene3D" id="2.40.170.20">
    <property type="entry name" value="TonB-dependent receptor, beta-barrel domain"/>
    <property type="match status" value="1"/>
</dbReference>
<reference evidence="5" key="1">
    <citation type="journal article" date="2020" name="mSystems">
        <title>Genome- and Community-Level Interaction Insights into Carbon Utilization and Element Cycling Functions of Hydrothermarchaeota in Hydrothermal Sediment.</title>
        <authorList>
            <person name="Zhou Z."/>
            <person name="Liu Y."/>
            <person name="Xu W."/>
            <person name="Pan J."/>
            <person name="Luo Z.H."/>
            <person name="Li M."/>
        </authorList>
    </citation>
    <scope>NUCLEOTIDE SEQUENCE [LARGE SCALE GENOMIC DNA]</scope>
    <source>
        <strain evidence="5">HyVt-456</strain>
    </source>
</reference>
<comment type="caution">
    <text evidence="5">The sequence shown here is derived from an EMBL/GenBank/DDBJ whole genome shotgun (WGS) entry which is preliminary data.</text>
</comment>
<dbReference type="AlphaFoldDB" id="A0A7V1LKI1"/>
<dbReference type="GO" id="GO:0009279">
    <property type="term" value="C:cell outer membrane"/>
    <property type="evidence" value="ECO:0007669"/>
    <property type="project" value="UniProtKB-SubCell"/>
</dbReference>
<dbReference type="PANTHER" id="PTHR40980">
    <property type="entry name" value="PLUG DOMAIN-CONTAINING PROTEIN"/>
    <property type="match status" value="1"/>
</dbReference>
<feature type="domain" description="TonB-dependent receptor-like beta-barrel" evidence="4">
    <location>
        <begin position="2"/>
        <end position="200"/>
    </location>
</feature>
<dbReference type="EMBL" id="DRLD01000078">
    <property type="protein sequence ID" value="HED09633.1"/>
    <property type="molecule type" value="Genomic_DNA"/>
</dbReference>
<evidence type="ECO:0000256" key="3">
    <source>
        <dbReference type="ARBA" id="ARBA00023237"/>
    </source>
</evidence>
<evidence type="ECO:0000259" key="4">
    <source>
        <dbReference type="Pfam" id="PF00593"/>
    </source>
</evidence>
<feature type="non-terminal residue" evidence="5">
    <location>
        <position position="1"/>
    </location>
</feature>
<name>A0A7V1LKI1_CALAY</name>
<dbReference type="PANTHER" id="PTHR40980:SF5">
    <property type="entry name" value="TONB-DEPENDENT RECEPTOR"/>
    <property type="match status" value="1"/>
</dbReference>
<keyword evidence="2" id="KW-0472">Membrane</keyword>
<dbReference type="InterPro" id="IPR000531">
    <property type="entry name" value="Beta-barrel_TonB"/>
</dbReference>
<evidence type="ECO:0000256" key="2">
    <source>
        <dbReference type="ARBA" id="ARBA00023136"/>
    </source>
</evidence>
<evidence type="ECO:0000313" key="5">
    <source>
        <dbReference type="EMBL" id="HED09633.1"/>
    </source>
</evidence>
<dbReference type="SUPFAM" id="SSF56935">
    <property type="entry name" value="Porins"/>
    <property type="match status" value="1"/>
</dbReference>
<dbReference type="InterPro" id="IPR036942">
    <property type="entry name" value="Beta-barrel_TonB_sf"/>
</dbReference>
<accession>A0A7V1LKI1</accession>
<gene>
    <name evidence="5" type="ORF">ENJ10_03010</name>
</gene>
<comment type="subcellular location">
    <subcellularLocation>
        <location evidence="1">Cell outer membrane</location>
    </subcellularLocation>
</comment>
<sequence length="235" mass="27253">SEDYIGSYVYIGNDSLQRTLISNYDLRWEWFSRPGEIYAVSAFYKDFKNPIEPVIFGNNRERTWESVKQARVMGLEFEARKRLDIIHPVLGNFTVGANLSLIHSQVDISKTQQLQKSDTTLTSRPLQGQSPYIVNMTLNYDNMAHGIHATLYYNIFGERLSDVGQRFTPDVYEQPFELLNFTFNWEITEQIAFKVSASNLLDSEVKKVHKFKGREYIESSFKPGRIFSFGLGYKL</sequence>
<evidence type="ECO:0000256" key="1">
    <source>
        <dbReference type="ARBA" id="ARBA00004442"/>
    </source>
</evidence>
<dbReference type="Proteomes" id="UP000886005">
    <property type="component" value="Unassembled WGS sequence"/>
</dbReference>
<protein>
    <submittedName>
        <fullName evidence="5">TonB-dependent receptor</fullName>
    </submittedName>
</protein>